<dbReference type="InterPro" id="IPR051450">
    <property type="entry name" value="Gfo/Idh/MocA_Oxidoreductases"/>
</dbReference>
<comment type="caution">
    <text evidence="3">The sequence shown here is derived from an EMBL/GenBank/DDBJ whole genome shotgun (WGS) entry which is preliminary data.</text>
</comment>
<reference evidence="4 6" key="1">
    <citation type="submission" date="2015-05" db="EMBL/GenBank/DDBJ databases">
        <title>Comparison of genome.</title>
        <authorList>
            <person name="Zheng Z."/>
            <person name="Sun M."/>
        </authorList>
    </citation>
    <scope>NUCLEOTIDE SEQUENCE [LARGE SCALE GENOMIC DNA]</scope>
    <source>
        <strain evidence="4 6">G25-74</strain>
    </source>
</reference>
<dbReference type="InterPro" id="IPR036291">
    <property type="entry name" value="NAD(P)-bd_dom_sf"/>
</dbReference>
<dbReference type="OrthoDB" id="9815825at2"/>
<dbReference type="EMBL" id="LGPB01000103">
    <property type="protein sequence ID" value="KRG11969.1"/>
    <property type="molecule type" value="Genomic_DNA"/>
</dbReference>
<gene>
    <name evidence="4" type="ORF">ABB05_14870</name>
    <name evidence="3" type="ORF">ACA29_12755</name>
</gene>
<dbReference type="AlphaFoldDB" id="A0A0Q9Y6Z2"/>
<dbReference type="SUPFAM" id="SSF55347">
    <property type="entry name" value="Glyceraldehyde-3-phosphate dehydrogenase-like, C-terminal domain"/>
    <property type="match status" value="1"/>
</dbReference>
<dbReference type="STRING" id="217031.ABB05_14870"/>
<evidence type="ECO:0000313" key="6">
    <source>
        <dbReference type="Proteomes" id="UP000077881"/>
    </source>
</evidence>
<dbReference type="InterPro" id="IPR000683">
    <property type="entry name" value="Gfo/Idh/MocA-like_OxRdtase_N"/>
</dbReference>
<dbReference type="PATRIC" id="fig|217031.4.peg.4249"/>
<keyword evidence="6" id="KW-1185">Reference proteome</keyword>
<feature type="domain" description="GFO/IDH/MocA-like oxidoreductase" evidence="2">
    <location>
        <begin position="128"/>
        <end position="245"/>
    </location>
</feature>
<evidence type="ECO:0000313" key="4">
    <source>
        <dbReference type="EMBL" id="OAK68374.1"/>
    </source>
</evidence>
<dbReference type="Gene3D" id="3.30.360.10">
    <property type="entry name" value="Dihydrodipicolinate Reductase, domain 2"/>
    <property type="match status" value="1"/>
</dbReference>
<dbReference type="RefSeq" id="WP_057983428.1">
    <property type="nucleotide sequence ID" value="NZ_JAGGKH010000039.1"/>
</dbReference>
<dbReference type="GO" id="GO:0000166">
    <property type="term" value="F:nucleotide binding"/>
    <property type="evidence" value="ECO:0007669"/>
    <property type="project" value="InterPro"/>
</dbReference>
<dbReference type="PANTHER" id="PTHR43377">
    <property type="entry name" value="BILIVERDIN REDUCTASE A"/>
    <property type="match status" value="1"/>
</dbReference>
<dbReference type="Gene3D" id="3.40.50.720">
    <property type="entry name" value="NAD(P)-binding Rossmann-like Domain"/>
    <property type="match status" value="1"/>
</dbReference>
<name>A0A0Q9Y6Z2_9BACI</name>
<dbReference type="InterPro" id="IPR055170">
    <property type="entry name" value="GFO_IDH_MocA-like_dom"/>
</dbReference>
<proteinExistence type="predicted"/>
<reference evidence="3 5" key="2">
    <citation type="submission" date="2015-06" db="EMBL/GenBank/DDBJ databases">
        <title>Genome sequencing project of Bacillus galactosidilyticus PL133.</title>
        <authorList>
            <person name="Gaiero J."/>
            <person name="Nicol R."/>
            <person name="Habash M."/>
        </authorList>
    </citation>
    <scope>NUCLEOTIDE SEQUENCE [LARGE SCALE GENOMIC DNA]</scope>
    <source>
        <strain evidence="3 5">PL133</strain>
    </source>
</reference>
<dbReference type="Pfam" id="PF01408">
    <property type="entry name" value="GFO_IDH_MocA"/>
    <property type="match status" value="1"/>
</dbReference>
<protein>
    <submittedName>
        <fullName evidence="3">Dehydrogenase</fullName>
    </submittedName>
</protein>
<accession>A0A0Q9Y6Z2</accession>
<feature type="domain" description="Gfo/Idh/MocA-like oxidoreductase N-terminal" evidence="1">
    <location>
        <begin position="4"/>
        <end position="120"/>
    </location>
</feature>
<organism evidence="3 5">
    <name type="scientific">Lederbergia galactosidilytica</name>
    <dbReference type="NCBI Taxonomy" id="217031"/>
    <lineage>
        <taxon>Bacteria</taxon>
        <taxon>Bacillati</taxon>
        <taxon>Bacillota</taxon>
        <taxon>Bacilli</taxon>
        <taxon>Bacillales</taxon>
        <taxon>Bacillaceae</taxon>
        <taxon>Lederbergia</taxon>
    </lineage>
</organism>
<evidence type="ECO:0000259" key="2">
    <source>
        <dbReference type="Pfam" id="PF22725"/>
    </source>
</evidence>
<dbReference type="Proteomes" id="UP000053881">
    <property type="component" value="Unassembled WGS sequence"/>
</dbReference>
<dbReference type="PANTHER" id="PTHR43377:SF1">
    <property type="entry name" value="BILIVERDIN REDUCTASE A"/>
    <property type="match status" value="1"/>
</dbReference>
<sequence>MQTILLIGAGTMGKTHLRAYKKMKNVKVVGIVDIRGQGTLELEKNDIAFFSTVEEAIRAIKQVDVLDICLPTYLHQMYIQKAALFVKNIICEKPLARNMEEAEEIKKICQQNNIKLFIGHVTRFFPEYERAKKLIDTKAIGNPGMIRTTRNGRFPTGWNHWYENVQNSGGVILDLLIHDFDFLCWCFGKVKRVYAKSLAGREFSKREYALVTLRFDSGIIAHVEGSWSHDSFYRKFEFAGDEGNFEYDSRDYSINIIEKERTIGQNPLHDNPYERQLAHFMECIEKDIQPNITVEDAYEALKVALAALHSIETKQAIIL</sequence>
<dbReference type="Proteomes" id="UP000077881">
    <property type="component" value="Unassembled WGS sequence"/>
</dbReference>
<dbReference type="SUPFAM" id="SSF51735">
    <property type="entry name" value="NAD(P)-binding Rossmann-fold domains"/>
    <property type="match status" value="1"/>
</dbReference>
<evidence type="ECO:0000313" key="3">
    <source>
        <dbReference type="EMBL" id="KRG11969.1"/>
    </source>
</evidence>
<evidence type="ECO:0000259" key="1">
    <source>
        <dbReference type="Pfam" id="PF01408"/>
    </source>
</evidence>
<evidence type="ECO:0000313" key="5">
    <source>
        <dbReference type="Proteomes" id="UP000053881"/>
    </source>
</evidence>
<dbReference type="EMBL" id="LDJR01000056">
    <property type="protein sequence ID" value="OAK68374.1"/>
    <property type="molecule type" value="Genomic_DNA"/>
</dbReference>
<dbReference type="Pfam" id="PF22725">
    <property type="entry name" value="GFO_IDH_MocA_C3"/>
    <property type="match status" value="1"/>
</dbReference>